<name>A0ABR0AMG5_9CRUS</name>
<protein>
    <submittedName>
        <fullName evidence="1">Uncharacterized protein</fullName>
    </submittedName>
</protein>
<reference evidence="1 2" key="1">
    <citation type="journal article" date="2023" name="Nucleic Acids Res.">
        <title>The hologenome of Daphnia magna reveals possible DNA methylation and microbiome-mediated evolution of the host genome.</title>
        <authorList>
            <person name="Chaturvedi A."/>
            <person name="Li X."/>
            <person name="Dhandapani V."/>
            <person name="Marshall H."/>
            <person name="Kissane S."/>
            <person name="Cuenca-Cambronero M."/>
            <person name="Asole G."/>
            <person name="Calvet F."/>
            <person name="Ruiz-Romero M."/>
            <person name="Marangio P."/>
            <person name="Guigo R."/>
            <person name="Rago D."/>
            <person name="Mirbahai L."/>
            <person name="Eastwood N."/>
            <person name="Colbourne J.K."/>
            <person name="Zhou J."/>
            <person name="Mallon E."/>
            <person name="Orsini L."/>
        </authorList>
    </citation>
    <scope>NUCLEOTIDE SEQUENCE [LARGE SCALE GENOMIC DNA]</scope>
    <source>
        <strain evidence="1">LRV0_1</strain>
    </source>
</reference>
<accession>A0ABR0AMG5</accession>
<gene>
    <name evidence="1" type="ORF">OUZ56_015274</name>
</gene>
<evidence type="ECO:0000313" key="2">
    <source>
        <dbReference type="Proteomes" id="UP001234178"/>
    </source>
</evidence>
<dbReference type="EMBL" id="JAOYFB010000038">
    <property type="protein sequence ID" value="KAK4026264.1"/>
    <property type="molecule type" value="Genomic_DNA"/>
</dbReference>
<dbReference type="Proteomes" id="UP001234178">
    <property type="component" value="Unassembled WGS sequence"/>
</dbReference>
<proteinExistence type="predicted"/>
<organism evidence="1 2">
    <name type="scientific">Daphnia magna</name>
    <dbReference type="NCBI Taxonomy" id="35525"/>
    <lineage>
        <taxon>Eukaryota</taxon>
        <taxon>Metazoa</taxon>
        <taxon>Ecdysozoa</taxon>
        <taxon>Arthropoda</taxon>
        <taxon>Crustacea</taxon>
        <taxon>Branchiopoda</taxon>
        <taxon>Diplostraca</taxon>
        <taxon>Cladocera</taxon>
        <taxon>Anomopoda</taxon>
        <taxon>Daphniidae</taxon>
        <taxon>Daphnia</taxon>
    </lineage>
</organism>
<keyword evidence="2" id="KW-1185">Reference proteome</keyword>
<sequence length="120" mass="13673">MKPLYFLIGNVCIVSIKGLPDQAQLFALWYLAIVIQIFEHFLFTQTGADSTLHFLVNDSDLTYPVARLKLKILGYNNAVEDNSTLETLMNSLCAHGWLKKMIWYSSTQCKKVQSSGVRRK</sequence>
<comment type="caution">
    <text evidence="1">The sequence shown here is derived from an EMBL/GenBank/DDBJ whole genome shotgun (WGS) entry which is preliminary data.</text>
</comment>
<evidence type="ECO:0000313" key="1">
    <source>
        <dbReference type="EMBL" id="KAK4026264.1"/>
    </source>
</evidence>